<reference evidence="1 4" key="3">
    <citation type="submission" date="2017-11" db="EMBL/GenBank/DDBJ databases">
        <title>Complete genome sequence of Serratia sp. ATCC 39006 LacA.</title>
        <authorList>
            <person name="Hampton H.G."/>
            <person name="Jackson S.A."/>
            <person name="Jauregui R."/>
            <person name="Poulter G.T.M."/>
            <person name="Salmond G.P.C."/>
            <person name="Fineran P.C."/>
        </authorList>
    </citation>
    <scope>NUCLEOTIDE SEQUENCE [LARGE SCALE GENOMIC DNA]</scope>
    <source>
        <strain evidence="1 4">ATCC 39006</strain>
    </source>
</reference>
<evidence type="ECO:0000313" key="3">
    <source>
        <dbReference type="Proteomes" id="UP000017700"/>
    </source>
</evidence>
<dbReference type="KEGG" id="sera:Ser39006_010540"/>
<proteinExistence type="predicted"/>
<organism evidence="2 3">
    <name type="scientific">Serratia sp. (strain ATCC 39006)</name>
    <name type="common">Prodigiosinella confusarubida</name>
    <dbReference type="NCBI Taxonomy" id="104623"/>
    <lineage>
        <taxon>Bacteria</taxon>
        <taxon>Pseudomonadati</taxon>
        <taxon>Pseudomonadota</taxon>
        <taxon>Gammaproteobacteria</taxon>
        <taxon>Enterobacterales</taxon>
        <taxon>Pectobacteriaceae</taxon>
        <taxon>Prodigiosinella</taxon>
    </lineage>
</organism>
<keyword evidence="3" id="KW-1185">Reference proteome</keyword>
<dbReference type="Proteomes" id="UP000233778">
    <property type="component" value="Chromosome"/>
</dbReference>
<name>A0A2I5T6J4_SERS3</name>
<gene>
    <name evidence="1" type="ORF">CWC46_10535</name>
    <name evidence="2" type="ORF">Ser39006_010540</name>
</gene>
<dbReference type="RefSeq" id="WP_021016622.1">
    <property type="nucleotide sequence ID" value="NZ_CP025084.1"/>
</dbReference>
<evidence type="ECO:0000313" key="4">
    <source>
        <dbReference type="Proteomes" id="UP000233778"/>
    </source>
</evidence>
<evidence type="ECO:0000313" key="1">
    <source>
        <dbReference type="EMBL" id="AUH00200.1"/>
    </source>
</evidence>
<dbReference type="Proteomes" id="UP000017700">
    <property type="component" value="Chromosome"/>
</dbReference>
<reference evidence="2" key="2">
    <citation type="submission" date="2013-09" db="EMBL/GenBank/DDBJ databases">
        <authorList>
            <person name="Wang G."/>
            <person name="Yang Y."/>
            <person name="Su Y."/>
        </authorList>
    </citation>
    <scope>NUCLEOTIDE SEQUENCE</scope>
    <source>
        <strain evidence="2">ATCC 39006</strain>
    </source>
</reference>
<accession>A0A2I5T6J4</accession>
<dbReference type="OrthoDB" id="1365160at2"/>
<sequence>MSVKNKLTPELKQRFLDSLEKHGISQTKVIANVVTTGPKNYLSDRPGVGSLIPANKIAIHTLDELKALAGNSDDDYAKGVMQVHLHEDLPAWKKSKNGHAPDKLSVEENENIVKAFKTYIYGDSAKVASYKDIIHQHFFPMTLATYAAENLTVKSGHVLIVDGSKAVAKFGTVTVEQGGSISYEVDASWTVQSMIFE</sequence>
<dbReference type="KEGG" id="serq:CWC46_10535"/>
<dbReference type="STRING" id="104623.Ser39006_03360"/>
<reference evidence="2 3" key="1">
    <citation type="journal article" date="2013" name="Genome Announc.">
        <title>Draft genome sequence of Serratia sp. strain ATCC 39006, a model bacterium for analysis of the biosynthesis and regulation of prodigiosin, a carbapenem, and gas vesicles.</title>
        <authorList>
            <person name="Fineran P.C."/>
            <person name="Iglesias Cans M.C."/>
            <person name="Ramsay J.P."/>
            <person name="Wilf N.M."/>
            <person name="Cossyleon D."/>
            <person name="McNeil M.B."/>
            <person name="Williamson N.R."/>
            <person name="Monson R.E."/>
            <person name="Becher S.A."/>
            <person name="Stanton J.A."/>
            <person name="Brugger K."/>
            <person name="Brown S.D."/>
            <person name="Salmond G.P."/>
        </authorList>
    </citation>
    <scope>NUCLEOTIDE SEQUENCE [LARGE SCALE GENOMIC DNA]</scope>
    <source>
        <strain evidence="2">ATCC 39006</strain>
        <strain evidence="3">ATCC 39006 / SC 11482</strain>
    </source>
</reference>
<dbReference type="AlphaFoldDB" id="A0A2I5T6J4"/>
<reference evidence="2" key="4">
    <citation type="submission" date="2017-11" db="EMBL/GenBank/DDBJ databases">
        <title>Complete genome sequence of Serratia sp. ATCC 39006.</title>
        <authorList>
            <person name="Hampton H.G."/>
            <person name="Jackson S.A."/>
            <person name="Jauregui R."/>
            <person name="Poulter G.T.M."/>
            <person name="Salmond G.P.C."/>
            <person name="Fineran P.C."/>
        </authorList>
    </citation>
    <scope>NUCLEOTIDE SEQUENCE</scope>
    <source>
        <strain evidence="2">ATCC 39006</strain>
    </source>
</reference>
<protein>
    <submittedName>
        <fullName evidence="2">Uncharacterized protein</fullName>
    </submittedName>
</protein>
<dbReference type="EMBL" id="CP025085">
    <property type="protein sequence ID" value="AUH00200.1"/>
    <property type="molecule type" value="Genomic_DNA"/>
</dbReference>
<dbReference type="EMBL" id="CP025084">
    <property type="protein sequence ID" value="AUH04520.1"/>
    <property type="molecule type" value="Genomic_DNA"/>
</dbReference>
<evidence type="ECO:0000313" key="2">
    <source>
        <dbReference type="EMBL" id="AUH04520.1"/>
    </source>
</evidence>